<accession>A0A0A9E608</accession>
<protein>
    <submittedName>
        <fullName evidence="2">Uncharacterized protein</fullName>
    </submittedName>
</protein>
<dbReference type="AlphaFoldDB" id="A0A0A9E608"/>
<proteinExistence type="predicted"/>
<organism evidence="2">
    <name type="scientific">Arundo donax</name>
    <name type="common">Giant reed</name>
    <name type="synonym">Donax arundinaceus</name>
    <dbReference type="NCBI Taxonomy" id="35708"/>
    <lineage>
        <taxon>Eukaryota</taxon>
        <taxon>Viridiplantae</taxon>
        <taxon>Streptophyta</taxon>
        <taxon>Embryophyta</taxon>
        <taxon>Tracheophyta</taxon>
        <taxon>Spermatophyta</taxon>
        <taxon>Magnoliopsida</taxon>
        <taxon>Liliopsida</taxon>
        <taxon>Poales</taxon>
        <taxon>Poaceae</taxon>
        <taxon>PACMAD clade</taxon>
        <taxon>Arundinoideae</taxon>
        <taxon>Arundineae</taxon>
        <taxon>Arundo</taxon>
    </lineage>
</organism>
<feature type="compositionally biased region" description="Low complexity" evidence="1">
    <location>
        <begin position="7"/>
        <end position="31"/>
    </location>
</feature>
<reference evidence="2" key="1">
    <citation type="submission" date="2014-09" db="EMBL/GenBank/DDBJ databases">
        <authorList>
            <person name="Magalhaes I.L.F."/>
            <person name="Oliveira U."/>
            <person name="Santos F.R."/>
            <person name="Vidigal T.H.D.A."/>
            <person name="Brescovit A.D."/>
            <person name="Santos A.J."/>
        </authorList>
    </citation>
    <scope>NUCLEOTIDE SEQUENCE</scope>
    <source>
        <tissue evidence="2">Shoot tissue taken approximately 20 cm above the soil surface</tissue>
    </source>
</reference>
<sequence length="52" mass="5150">MLPPAESPATKTRAKSAASASQGSSVASARSQDMALAPSSCAAGRRCSGARR</sequence>
<dbReference type="EMBL" id="GBRH01201711">
    <property type="protein sequence ID" value="JAD96184.1"/>
    <property type="molecule type" value="Transcribed_RNA"/>
</dbReference>
<reference evidence="2" key="2">
    <citation type="journal article" date="2015" name="Data Brief">
        <title>Shoot transcriptome of the giant reed, Arundo donax.</title>
        <authorList>
            <person name="Barrero R.A."/>
            <person name="Guerrero F.D."/>
            <person name="Moolhuijzen P."/>
            <person name="Goolsby J.A."/>
            <person name="Tidwell J."/>
            <person name="Bellgard S.E."/>
            <person name="Bellgard M.I."/>
        </authorList>
    </citation>
    <scope>NUCLEOTIDE SEQUENCE</scope>
    <source>
        <tissue evidence="2">Shoot tissue taken approximately 20 cm above the soil surface</tissue>
    </source>
</reference>
<name>A0A0A9E608_ARUDO</name>
<feature type="region of interest" description="Disordered" evidence="1">
    <location>
        <begin position="1"/>
        <end position="52"/>
    </location>
</feature>
<feature type="compositionally biased region" description="Low complexity" evidence="1">
    <location>
        <begin position="39"/>
        <end position="52"/>
    </location>
</feature>
<evidence type="ECO:0000313" key="2">
    <source>
        <dbReference type="EMBL" id="JAD96184.1"/>
    </source>
</evidence>
<evidence type="ECO:0000256" key="1">
    <source>
        <dbReference type="SAM" id="MobiDB-lite"/>
    </source>
</evidence>